<protein>
    <submittedName>
        <fullName evidence="6">Translation initiation factor IF-3</fullName>
    </submittedName>
</protein>
<evidence type="ECO:0000256" key="2">
    <source>
        <dbReference type="ARBA" id="ARBA00022540"/>
    </source>
</evidence>
<feature type="non-terminal residue" evidence="6">
    <location>
        <position position="1"/>
    </location>
</feature>
<dbReference type="InterPro" id="IPR036788">
    <property type="entry name" value="T_IF-3_C_sf"/>
</dbReference>
<dbReference type="GO" id="GO:0003743">
    <property type="term" value="F:translation initiation factor activity"/>
    <property type="evidence" value="ECO:0007669"/>
    <property type="project" value="UniProtKB-KW"/>
</dbReference>
<keyword evidence="2 6" id="KW-0396">Initiation factor</keyword>
<dbReference type="EMBL" id="GBEZ01025186">
    <property type="protein sequence ID" value="JAC61870.1"/>
    <property type="molecule type" value="Transcribed_RNA"/>
</dbReference>
<gene>
    <name evidence="6" type="primary">INFC</name>
    <name evidence="6" type="ORF">TSPGSL018_24925</name>
</gene>
<comment type="similarity">
    <text evidence="1">Belongs to the IF-3 family.</text>
</comment>
<dbReference type="Gene3D" id="3.30.110.10">
    <property type="entry name" value="Translation initiation factor 3 (IF-3), C-terminal domain"/>
    <property type="match status" value="1"/>
</dbReference>
<feature type="domain" description="Translation initiation factor 3 C-terminal" evidence="5">
    <location>
        <begin position="1"/>
        <end position="52"/>
    </location>
</feature>
<feature type="compositionally biased region" description="Low complexity" evidence="4">
    <location>
        <begin position="52"/>
        <end position="61"/>
    </location>
</feature>
<proteinExistence type="inferred from homology"/>
<evidence type="ECO:0000259" key="5">
    <source>
        <dbReference type="Pfam" id="PF00707"/>
    </source>
</evidence>
<name>A0A061QTU1_9CHLO</name>
<feature type="region of interest" description="Disordered" evidence="4">
    <location>
        <begin position="43"/>
        <end position="72"/>
    </location>
</feature>
<accession>A0A061QTU1</accession>
<evidence type="ECO:0000256" key="1">
    <source>
        <dbReference type="ARBA" id="ARBA00005439"/>
    </source>
</evidence>
<evidence type="ECO:0000256" key="3">
    <source>
        <dbReference type="ARBA" id="ARBA00022917"/>
    </source>
</evidence>
<dbReference type="GO" id="GO:0043022">
    <property type="term" value="F:ribosome binding"/>
    <property type="evidence" value="ECO:0007669"/>
    <property type="project" value="TreeGrafter"/>
</dbReference>
<dbReference type="GO" id="GO:0032790">
    <property type="term" value="P:ribosome disassembly"/>
    <property type="evidence" value="ECO:0007669"/>
    <property type="project" value="TreeGrafter"/>
</dbReference>
<dbReference type="InterPro" id="IPR019815">
    <property type="entry name" value="Translation_initiation_fac_3_C"/>
</dbReference>
<dbReference type="PANTHER" id="PTHR10938">
    <property type="entry name" value="TRANSLATION INITIATION FACTOR IF-3"/>
    <property type="match status" value="1"/>
</dbReference>
<evidence type="ECO:0000256" key="4">
    <source>
        <dbReference type="SAM" id="MobiDB-lite"/>
    </source>
</evidence>
<reference evidence="6" key="1">
    <citation type="submission" date="2014-05" db="EMBL/GenBank/DDBJ databases">
        <title>The transcriptome of the halophilic microalga Tetraselmis sp. GSL018 isolated from the Great Salt Lake, Utah.</title>
        <authorList>
            <person name="Jinkerson R.E."/>
            <person name="D'Adamo S."/>
            <person name="Posewitz M.C."/>
        </authorList>
    </citation>
    <scope>NUCLEOTIDE SEQUENCE</scope>
    <source>
        <strain evidence="6">GSL018</strain>
    </source>
</reference>
<dbReference type="PANTHER" id="PTHR10938:SF0">
    <property type="entry name" value="TRANSLATION INITIATION FACTOR IF-3, MITOCHONDRIAL"/>
    <property type="match status" value="1"/>
</dbReference>
<dbReference type="AlphaFoldDB" id="A0A061QTU1"/>
<keyword evidence="3" id="KW-0648">Protein biosynthesis</keyword>
<sequence length="72" mass="8222">LKMRPNTDVHDYQVRLRSARKFLEKGNKVKLTISFRGREMSFKDESRKTFDSSHSSSSSQSPTQPECVGSLS</sequence>
<evidence type="ECO:0000313" key="6">
    <source>
        <dbReference type="EMBL" id="JAC61870.1"/>
    </source>
</evidence>
<dbReference type="InterPro" id="IPR001288">
    <property type="entry name" value="Translation_initiation_fac_3"/>
</dbReference>
<dbReference type="Pfam" id="PF00707">
    <property type="entry name" value="IF3_C"/>
    <property type="match status" value="1"/>
</dbReference>
<dbReference type="SUPFAM" id="SSF55200">
    <property type="entry name" value="Translation initiation factor IF3, C-terminal domain"/>
    <property type="match status" value="1"/>
</dbReference>
<organism evidence="6">
    <name type="scientific">Tetraselmis sp. GSL018</name>
    <dbReference type="NCBI Taxonomy" id="582737"/>
    <lineage>
        <taxon>Eukaryota</taxon>
        <taxon>Viridiplantae</taxon>
        <taxon>Chlorophyta</taxon>
        <taxon>core chlorophytes</taxon>
        <taxon>Chlorodendrophyceae</taxon>
        <taxon>Chlorodendrales</taxon>
        <taxon>Chlorodendraceae</taxon>
        <taxon>Tetraselmis</taxon>
    </lineage>
</organism>